<evidence type="ECO:0000313" key="1">
    <source>
        <dbReference type="Proteomes" id="UP000887575"/>
    </source>
</evidence>
<dbReference type="AlphaFoldDB" id="A0AAF3J856"/>
<keyword evidence="1" id="KW-1185">Reference proteome</keyword>
<organism evidence="1 2">
    <name type="scientific">Mesorhabditis belari</name>
    <dbReference type="NCBI Taxonomy" id="2138241"/>
    <lineage>
        <taxon>Eukaryota</taxon>
        <taxon>Metazoa</taxon>
        <taxon>Ecdysozoa</taxon>
        <taxon>Nematoda</taxon>
        <taxon>Chromadorea</taxon>
        <taxon>Rhabditida</taxon>
        <taxon>Rhabditina</taxon>
        <taxon>Rhabditomorpha</taxon>
        <taxon>Rhabditoidea</taxon>
        <taxon>Rhabditidae</taxon>
        <taxon>Mesorhabditinae</taxon>
        <taxon>Mesorhabditis</taxon>
    </lineage>
</organism>
<protein>
    <recommendedName>
        <fullName evidence="3">FLYWCH-type domain-containing protein</fullName>
    </recommendedName>
</protein>
<accession>A0AAF3J856</accession>
<evidence type="ECO:0008006" key="3">
    <source>
        <dbReference type="Google" id="ProtNLM"/>
    </source>
</evidence>
<name>A0AAF3J856_9BILA</name>
<reference evidence="2" key="1">
    <citation type="submission" date="2024-02" db="UniProtKB">
        <authorList>
            <consortium name="WormBaseParasite"/>
        </authorList>
    </citation>
    <scope>IDENTIFICATION</scope>
</reference>
<sequence length="314" mass="36247">MIAMSQRAKGLIYDDEMFEYRKDKVLKSGKISYRCTKAGCKGRVHYNGSIVATISSHTAQICGLPPNCGQELRDLKFDQLARRQVKIPGSKDWPAPINASELRVPFLRYDNCARFLIDNKKGLKVFMSDWGHDKLAKNDCWSMDGTFYASPFGFKQIFVIGVEIAHLLFHVHTHSFKKVFQHQPKLKRTWRLQSLMASMVLQYEAYINLPSFANELRGVFEYFENSYIGKVVMNRYVLPLHPIENWNSFGAVMRDEQIGSSSQEGYNAKLKEITSKCSAQFVAMKLLEVQETYEKIYGSRWELVLWIREFSSSS</sequence>
<dbReference type="Proteomes" id="UP000887575">
    <property type="component" value="Unassembled WGS sequence"/>
</dbReference>
<proteinExistence type="predicted"/>
<evidence type="ECO:0000313" key="2">
    <source>
        <dbReference type="WBParaSite" id="MBELARI_LOCUS2525"/>
    </source>
</evidence>
<dbReference type="WBParaSite" id="MBELARI_LOCUS2525">
    <property type="protein sequence ID" value="MBELARI_LOCUS2525"/>
    <property type="gene ID" value="MBELARI_LOCUS2525"/>
</dbReference>
<dbReference type="Gene3D" id="2.20.25.240">
    <property type="match status" value="1"/>
</dbReference>